<evidence type="ECO:0000313" key="4">
    <source>
        <dbReference type="Proteomes" id="UP000009046"/>
    </source>
</evidence>
<evidence type="ECO:0000313" key="2">
    <source>
        <dbReference type="EMBL" id="EEB14569.1"/>
    </source>
</evidence>
<dbReference type="Pfam" id="PF05350">
    <property type="entry name" value="GSK-3_bind"/>
    <property type="match status" value="1"/>
</dbReference>
<organism>
    <name type="scientific">Pediculus humanus subsp. corporis</name>
    <name type="common">Body louse</name>
    <dbReference type="NCBI Taxonomy" id="121224"/>
    <lineage>
        <taxon>Eukaryota</taxon>
        <taxon>Metazoa</taxon>
        <taxon>Ecdysozoa</taxon>
        <taxon>Arthropoda</taxon>
        <taxon>Hexapoda</taxon>
        <taxon>Insecta</taxon>
        <taxon>Pterygota</taxon>
        <taxon>Neoptera</taxon>
        <taxon>Paraneoptera</taxon>
        <taxon>Psocodea</taxon>
        <taxon>Troctomorpha</taxon>
        <taxon>Phthiraptera</taxon>
        <taxon>Anoplura</taxon>
        <taxon>Pediculidae</taxon>
        <taxon>Pediculus</taxon>
    </lineage>
</organism>
<proteinExistence type="inferred from homology"/>
<dbReference type="HOGENOM" id="CLU_1533866_0_0_1"/>
<dbReference type="AlphaFoldDB" id="E0VMG3"/>
<dbReference type="PANTHER" id="PTHR35154">
    <property type="entry name" value="GBP PROTEIN"/>
    <property type="match status" value="1"/>
</dbReference>
<reference evidence="3" key="3">
    <citation type="submission" date="2021-02" db="UniProtKB">
        <authorList>
            <consortium name="EnsemblMetazoa"/>
        </authorList>
    </citation>
    <scope>IDENTIFICATION</scope>
    <source>
        <strain evidence="3">USDA</strain>
    </source>
</reference>
<dbReference type="GeneID" id="8235809"/>
<dbReference type="eggNOG" id="ENOG502S87N">
    <property type="taxonomic scope" value="Eukaryota"/>
</dbReference>
<keyword evidence="4" id="KW-1185">Reference proteome</keyword>
<dbReference type="InParanoid" id="E0VMG3"/>
<dbReference type="VEuPathDB" id="VectorBase:PHUM308880"/>
<dbReference type="Proteomes" id="UP000009046">
    <property type="component" value="Unassembled WGS sequence"/>
</dbReference>
<evidence type="ECO:0000256" key="1">
    <source>
        <dbReference type="ARBA" id="ARBA00010422"/>
    </source>
</evidence>
<dbReference type="OMA" id="DTICCEV"/>
<dbReference type="GO" id="GO:0005737">
    <property type="term" value="C:cytoplasm"/>
    <property type="evidence" value="ECO:0007669"/>
    <property type="project" value="TreeGrafter"/>
</dbReference>
<dbReference type="InterPro" id="IPR008014">
    <property type="entry name" value="GSK3-bd"/>
</dbReference>
<name>E0VMG3_PEDHC</name>
<dbReference type="OrthoDB" id="6381246at2759"/>
<dbReference type="STRING" id="121224.E0VMG3"/>
<evidence type="ECO:0000313" key="3">
    <source>
        <dbReference type="EnsemblMetazoa" id="PHUM308880-PA"/>
    </source>
</evidence>
<accession>E0VMG3</accession>
<protein>
    <submittedName>
        <fullName evidence="2 3">Uncharacterized protein</fullName>
    </submittedName>
</protein>
<dbReference type="EMBL" id="AAZO01003585">
    <property type="status" value="NOT_ANNOTATED_CDS"/>
    <property type="molecule type" value="Genomic_DNA"/>
</dbReference>
<dbReference type="EnsemblMetazoa" id="PHUM308880-RA">
    <property type="protein sequence ID" value="PHUM308880-PA"/>
    <property type="gene ID" value="PHUM308880"/>
</dbReference>
<gene>
    <name evidence="3" type="primary">8235809</name>
    <name evidence="2" type="ORF">Phum_PHUM308880</name>
</gene>
<reference evidence="2" key="2">
    <citation type="submission" date="2007-04" db="EMBL/GenBank/DDBJ databases">
        <title>The genome of the human body louse.</title>
        <authorList>
            <consortium name="The Human Body Louse Genome Consortium"/>
            <person name="Kirkness E."/>
            <person name="Walenz B."/>
            <person name="Hass B."/>
            <person name="Bruggner R."/>
            <person name="Strausberg R."/>
        </authorList>
    </citation>
    <scope>NUCLEOTIDE SEQUENCE</scope>
    <source>
        <strain evidence="2">USDA</strain>
    </source>
</reference>
<dbReference type="KEGG" id="phu:Phum_PHUM308880"/>
<dbReference type="CTD" id="8235809"/>
<dbReference type="PANTHER" id="PTHR35154:SF3">
    <property type="entry name" value="GBP PROTEIN"/>
    <property type="match status" value="1"/>
</dbReference>
<sequence>MPSKEEMCFIANNMDNKNCLTANSKKDFLSRDVVEDLVLEIKENLRLGGLKSRPAYAAHNRASRPSPYRIPSRSRSWGEGACEDCLKATTRHCGGHSCLTINNKTLKTKSNVTSADDPYEMLQELLRDGSLIKEAVRRLEMGLSPKQRYFYDSDEESRTPLRVCNVDLSLDIFFGPLHNLGK</sequence>
<comment type="similarity">
    <text evidence="1">Belongs to the GSK-3-binding protein family.</text>
</comment>
<dbReference type="EMBL" id="DS235307">
    <property type="protein sequence ID" value="EEB14569.1"/>
    <property type="molecule type" value="Genomic_DNA"/>
</dbReference>
<reference evidence="2" key="1">
    <citation type="submission" date="2007-04" db="EMBL/GenBank/DDBJ databases">
        <title>Annotation of Pediculus humanus corporis strain USDA.</title>
        <authorList>
            <person name="Kirkness E."/>
            <person name="Hannick L."/>
            <person name="Hass B."/>
            <person name="Bruggner R."/>
            <person name="Lawson D."/>
            <person name="Bidwell S."/>
            <person name="Joardar V."/>
            <person name="Caler E."/>
            <person name="Walenz B."/>
            <person name="Inman J."/>
            <person name="Schobel S."/>
            <person name="Galinsky K."/>
            <person name="Amedeo P."/>
            <person name="Strausberg R."/>
        </authorList>
    </citation>
    <scope>NUCLEOTIDE SEQUENCE</scope>
    <source>
        <strain evidence="2">USDA</strain>
    </source>
</reference>
<dbReference type="RefSeq" id="XP_002427307.1">
    <property type="nucleotide sequence ID" value="XM_002427262.1"/>
</dbReference>